<gene>
    <name evidence="1" type="ORF">GCM10022404_10820</name>
</gene>
<dbReference type="EMBL" id="BAABDF010000005">
    <property type="protein sequence ID" value="GAA3862020.1"/>
    <property type="molecule type" value="Genomic_DNA"/>
</dbReference>
<name>A0ABP7K1P6_9RHOB</name>
<evidence type="ECO:0000313" key="1">
    <source>
        <dbReference type="EMBL" id="GAA3862020.1"/>
    </source>
</evidence>
<sequence>MIPDRVIATADARALLARIVAQNGAVMFHQSGGCCDGSAPMCYPVGEFPLGPHDVQLGVIDGADFWMSGAQFEVWKHTQIILASAPGSGAAFSLDNGGSERFVIQSRVFSDAEMDQLKI</sequence>
<dbReference type="RefSeq" id="WP_344844606.1">
    <property type="nucleotide sequence ID" value="NZ_BAABDF010000005.1"/>
</dbReference>
<dbReference type="PIRSF" id="PIRSF009151">
    <property type="entry name" value="DUF779"/>
    <property type="match status" value="1"/>
</dbReference>
<organism evidence="1 2">
    <name type="scientific">Celeribacter arenosi</name>
    <dbReference type="NCBI Taxonomy" id="792649"/>
    <lineage>
        <taxon>Bacteria</taxon>
        <taxon>Pseudomonadati</taxon>
        <taxon>Pseudomonadota</taxon>
        <taxon>Alphaproteobacteria</taxon>
        <taxon>Rhodobacterales</taxon>
        <taxon>Roseobacteraceae</taxon>
        <taxon>Celeribacter</taxon>
    </lineage>
</organism>
<accession>A0ABP7K1P6</accession>
<proteinExistence type="predicted"/>
<dbReference type="Proteomes" id="UP001399917">
    <property type="component" value="Unassembled WGS sequence"/>
</dbReference>
<protein>
    <submittedName>
        <fullName evidence="1">DUF779 domain-containing protein</fullName>
    </submittedName>
</protein>
<evidence type="ECO:0000313" key="2">
    <source>
        <dbReference type="Proteomes" id="UP001399917"/>
    </source>
</evidence>
<keyword evidence="2" id="KW-1185">Reference proteome</keyword>
<reference evidence="2" key="1">
    <citation type="journal article" date="2019" name="Int. J. Syst. Evol. Microbiol.">
        <title>The Global Catalogue of Microorganisms (GCM) 10K type strain sequencing project: providing services to taxonomists for standard genome sequencing and annotation.</title>
        <authorList>
            <consortium name="The Broad Institute Genomics Platform"/>
            <consortium name="The Broad Institute Genome Sequencing Center for Infectious Disease"/>
            <person name="Wu L."/>
            <person name="Ma J."/>
        </authorList>
    </citation>
    <scope>NUCLEOTIDE SEQUENCE [LARGE SCALE GENOMIC DNA]</scope>
    <source>
        <strain evidence="2">JCM 17190</strain>
    </source>
</reference>
<dbReference type="InterPro" id="IPR008497">
    <property type="entry name" value="DUF779"/>
</dbReference>
<comment type="caution">
    <text evidence="1">The sequence shown here is derived from an EMBL/GenBank/DDBJ whole genome shotgun (WGS) entry which is preliminary data.</text>
</comment>
<dbReference type="Pfam" id="PF05610">
    <property type="entry name" value="DUF779"/>
    <property type="match status" value="1"/>
</dbReference>